<name>A0A934KHS9_9BACT</name>
<dbReference type="AlphaFoldDB" id="A0A934KHS9"/>
<accession>A0A934KHS9</accession>
<sequence length="82" mass="8578">MDDKSAEEKLEENTGSQSGPEREARHLFGGGPGDQAPPDLDDMKEHLEGGATATSDPGQETPVSGPEDLFGSKGVIPTAEDR</sequence>
<feature type="compositionally biased region" description="Polar residues" evidence="1">
    <location>
        <begin position="52"/>
        <end position="62"/>
    </location>
</feature>
<organism evidence="2 3">
    <name type="scientific">Candidatus Dormiibacter inghamiae</name>
    <dbReference type="NCBI Taxonomy" id="3127013"/>
    <lineage>
        <taxon>Bacteria</taxon>
        <taxon>Bacillati</taxon>
        <taxon>Candidatus Dormiibacterota</taxon>
        <taxon>Candidatus Dormibacteria</taxon>
        <taxon>Candidatus Dormibacterales</taxon>
        <taxon>Candidatus Dormibacteraceae</taxon>
        <taxon>Candidatus Dormiibacter</taxon>
    </lineage>
</organism>
<reference evidence="2 3" key="1">
    <citation type="submission" date="2020-10" db="EMBL/GenBank/DDBJ databases">
        <title>Ca. Dormibacterota MAGs.</title>
        <authorList>
            <person name="Montgomery K."/>
        </authorList>
    </citation>
    <scope>NUCLEOTIDE SEQUENCE [LARGE SCALE GENOMIC DNA]</scope>
    <source>
        <strain evidence="2">SC8811_S16_3</strain>
    </source>
</reference>
<gene>
    <name evidence="2" type="ORF">JF888_07870</name>
</gene>
<evidence type="ECO:0000256" key="1">
    <source>
        <dbReference type="SAM" id="MobiDB-lite"/>
    </source>
</evidence>
<comment type="caution">
    <text evidence="2">The sequence shown here is derived from an EMBL/GenBank/DDBJ whole genome shotgun (WGS) entry which is preliminary data.</text>
</comment>
<dbReference type="Proteomes" id="UP000620075">
    <property type="component" value="Unassembled WGS sequence"/>
</dbReference>
<evidence type="ECO:0000313" key="2">
    <source>
        <dbReference type="EMBL" id="MBJ7603088.1"/>
    </source>
</evidence>
<protein>
    <submittedName>
        <fullName evidence="2">Uncharacterized protein</fullName>
    </submittedName>
</protein>
<evidence type="ECO:0000313" key="3">
    <source>
        <dbReference type="Proteomes" id="UP000620075"/>
    </source>
</evidence>
<feature type="region of interest" description="Disordered" evidence="1">
    <location>
        <begin position="1"/>
        <end position="82"/>
    </location>
</feature>
<proteinExistence type="predicted"/>
<dbReference type="EMBL" id="JAEKNQ010000031">
    <property type="protein sequence ID" value="MBJ7603088.1"/>
    <property type="molecule type" value="Genomic_DNA"/>
</dbReference>
<dbReference type="RefSeq" id="WP_338178499.1">
    <property type="nucleotide sequence ID" value="NZ_JAEKNQ010000031.1"/>
</dbReference>
<feature type="compositionally biased region" description="Basic and acidic residues" evidence="1">
    <location>
        <begin position="1"/>
        <end position="12"/>
    </location>
</feature>